<dbReference type="PROSITE" id="PS51375">
    <property type="entry name" value="PPR"/>
    <property type="match status" value="1"/>
</dbReference>
<evidence type="ECO:0000313" key="7">
    <source>
        <dbReference type="EMBL" id="WOO85278.1"/>
    </source>
</evidence>
<dbReference type="AlphaFoldDB" id="A0AAF0YEK2"/>
<evidence type="ECO:0000256" key="4">
    <source>
        <dbReference type="ARBA" id="ARBA00044511"/>
    </source>
</evidence>
<feature type="compositionally biased region" description="Polar residues" evidence="6">
    <location>
        <begin position="58"/>
        <end position="67"/>
    </location>
</feature>
<dbReference type="EMBL" id="CP086719">
    <property type="protein sequence ID" value="WOO85278.1"/>
    <property type="molecule type" value="Genomic_DNA"/>
</dbReference>
<feature type="compositionally biased region" description="Basic and acidic residues" evidence="6">
    <location>
        <begin position="121"/>
        <end position="144"/>
    </location>
</feature>
<comment type="similarity">
    <text evidence="1">Belongs to the CCM1 family.</text>
</comment>
<dbReference type="Pfam" id="PF13041">
    <property type="entry name" value="PPR_2"/>
    <property type="match status" value="1"/>
</dbReference>
<dbReference type="GeneID" id="87811944"/>
<dbReference type="PANTHER" id="PTHR47447:SF17">
    <property type="entry name" value="OS12G0638900 PROTEIN"/>
    <property type="match status" value="1"/>
</dbReference>
<keyword evidence="2" id="KW-0677">Repeat</keyword>
<dbReference type="Proteomes" id="UP000827549">
    <property type="component" value="Chromosome 6"/>
</dbReference>
<dbReference type="PANTHER" id="PTHR47447">
    <property type="entry name" value="OS03G0856100 PROTEIN"/>
    <property type="match status" value="1"/>
</dbReference>
<evidence type="ECO:0000256" key="6">
    <source>
        <dbReference type="SAM" id="MobiDB-lite"/>
    </source>
</evidence>
<proteinExistence type="inferred from homology"/>
<accession>A0AAF0YEK2</accession>
<comment type="function">
    <text evidence="3">Regulates mitochondrial small subunit maturation by controlling 15S rRNA 5'-end processing. Localizes to the 5' precursor of the 15S rRNA in a position that is subsequently occupied by mS47 in the mature yeast mtSSU. Uses structure and sequence-specific RNA recognition, binding to a single-stranded region of the precursor and specifically recognizing bases -6 to -1. The exchange of Ccm1 for mS47 is coupled to the irreversible removal of precursor rRNA that is accompanied by conformational changes of the mitoribosomal proteins uS5m and mS26. These conformational changes signal completion of 5'-end rRNA processing through protection of the mature 5'-end of the 15S rRNA and stabilization of mS47. The removal of the 5' precursor together with the dissociation of Ccm1 may be catalyzed by the 5'-3' exoribonuclease Pet127. Involved in the specific removal of group I introns in mitochondrial encoded transcripts.</text>
</comment>
<protein>
    <submittedName>
        <fullName evidence="7">Uncharacterized protein</fullName>
    </submittedName>
</protein>
<evidence type="ECO:0000256" key="3">
    <source>
        <dbReference type="ARBA" id="ARBA00044493"/>
    </source>
</evidence>
<evidence type="ECO:0000256" key="5">
    <source>
        <dbReference type="PROSITE-ProRule" id="PRU00708"/>
    </source>
</evidence>
<dbReference type="InterPro" id="IPR002885">
    <property type="entry name" value="PPR_rpt"/>
</dbReference>
<feature type="compositionally biased region" description="Low complexity" evidence="6">
    <location>
        <begin position="147"/>
        <end position="158"/>
    </location>
</feature>
<evidence type="ECO:0000256" key="2">
    <source>
        <dbReference type="ARBA" id="ARBA00022737"/>
    </source>
</evidence>
<feature type="region of interest" description="Disordered" evidence="6">
    <location>
        <begin position="33"/>
        <end position="179"/>
    </location>
</feature>
<feature type="compositionally biased region" description="Basic and acidic residues" evidence="6">
    <location>
        <begin position="78"/>
        <end position="104"/>
    </location>
</feature>
<dbReference type="RefSeq" id="XP_062631304.1">
    <property type="nucleotide sequence ID" value="XM_062775320.1"/>
</dbReference>
<evidence type="ECO:0000256" key="1">
    <source>
        <dbReference type="ARBA" id="ARBA00006192"/>
    </source>
</evidence>
<organism evidence="7 8">
    <name type="scientific">Vanrija pseudolonga</name>
    <dbReference type="NCBI Taxonomy" id="143232"/>
    <lineage>
        <taxon>Eukaryota</taxon>
        <taxon>Fungi</taxon>
        <taxon>Dikarya</taxon>
        <taxon>Basidiomycota</taxon>
        <taxon>Agaricomycotina</taxon>
        <taxon>Tremellomycetes</taxon>
        <taxon>Trichosporonales</taxon>
        <taxon>Trichosporonaceae</taxon>
        <taxon>Vanrija</taxon>
    </lineage>
</organism>
<name>A0AAF0YEK2_9TREE</name>
<gene>
    <name evidence="7" type="ORF">LOC62_06G008780</name>
</gene>
<dbReference type="Gene3D" id="1.25.40.10">
    <property type="entry name" value="Tetratricopeptide repeat domain"/>
    <property type="match status" value="1"/>
</dbReference>
<reference evidence="7" key="1">
    <citation type="submission" date="2023-10" db="EMBL/GenBank/DDBJ databases">
        <authorList>
            <person name="Noh H."/>
        </authorList>
    </citation>
    <scope>NUCLEOTIDE SEQUENCE</scope>
    <source>
        <strain evidence="7">DUCC4014</strain>
    </source>
</reference>
<comment type="subunit">
    <text evidence="4">Binds to mitochondrial small subunit 15S rRNA.</text>
</comment>
<dbReference type="NCBIfam" id="TIGR00756">
    <property type="entry name" value="PPR"/>
    <property type="match status" value="1"/>
</dbReference>
<keyword evidence="8" id="KW-1185">Reference proteome</keyword>
<evidence type="ECO:0000313" key="8">
    <source>
        <dbReference type="Proteomes" id="UP000827549"/>
    </source>
</evidence>
<feature type="repeat" description="PPR" evidence="5">
    <location>
        <begin position="217"/>
        <end position="251"/>
    </location>
</feature>
<sequence>MLALSRLAAAARGTRAVAPTATSITALAQLRHYAGDPGPSTHRQAQRRRVRESVAQGRASTLASFDQLQGVLDGGRGAPRERADRGRGERGDRTERRPREERPASQRSFGLAAGGGNRRQGFGDRGDRSGGRSEPRGGRNDRGEGGVPSRPRSSGSSRPRPPADDWVPRGQPAADATPYKTSLKIKKWIDRHPSPLSPGQVDEVINLVAEAPLPTVNAAVWNLVLALLGREHKYDRMWKAFNQMKRRGTKPTSRTFTTLLNAYAGVAHVNAPIEKFNPSARPERLTLDRVNNIYNQSQAHIRAVMEAAKDEDDIGIAYPSAKKQAQAAAEINETEVNIVPTNSYLKFLGRFGLWEEMQRVFHAMDTTGPLSPDQVTYSAMLSAANNIDHYRRSTARNPKATQLAELNLGATARGLWEQAVRQMCPAGKAHGKRELDEQLALTALECLVSGRPEDQRLVEQLVPRLWALPAYGQVTVASSNPVPAGSNLPASMEHLPRFKLNVKSATALMSLLARGKASVGAYYTDKIINTRDLRKDLDFAALRVAVHNLSAMNDVDAAKAIIESYQPPTGQDGWPRDVWHAVMLAARWSKDWDSALGAFSRMAQLPTDGKAYNWKSPNGKKQDVRGTAWVKPRAVVPDAESVDLLLKTALVTGVKNVRSALGVYERYGEEHFFVWKQVVSRGPTTEVDMIATRRPAAELNYSSRKAVERGVELAKTLEQAAERVGEYASGKEKEHMEALARTGRIIADNWGQVLKRAAEAPAASA</sequence>
<dbReference type="InterPro" id="IPR011990">
    <property type="entry name" value="TPR-like_helical_dom_sf"/>
</dbReference>